<protein>
    <submittedName>
        <fullName evidence="4">Deoxynucleoside kinase-like</fullName>
    </submittedName>
</protein>
<keyword evidence="5" id="KW-1185">Reference proteome</keyword>
<dbReference type="HOGENOM" id="CLU_1286817_0_0_0"/>
<dbReference type="PANTHER" id="PTHR10513:SF35">
    <property type="entry name" value="DEOXYADENOSINE KINASE"/>
    <property type="match status" value="1"/>
</dbReference>
<evidence type="ECO:0000256" key="1">
    <source>
        <dbReference type="PIRSR" id="PIRSR000705-1"/>
    </source>
</evidence>
<dbReference type="Proteomes" id="UP000000787">
    <property type="component" value="Chromosome"/>
</dbReference>
<dbReference type="InterPro" id="IPR002624">
    <property type="entry name" value="DCK/DGK"/>
</dbReference>
<dbReference type="STRING" id="316274.Haur_0342"/>
<dbReference type="AlphaFoldDB" id="A9B7M1"/>
<dbReference type="EMBL" id="CP000875">
    <property type="protein sequence ID" value="ABX02994.1"/>
    <property type="molecule type" value="Genomic_DNA"/>
</dbReference>
<dbReference type="InParanoid" id="A9B7M1"/>
<evidence type="ECO:0000313" key="5">
    <source>
        <dbReference type="Proteomes" id="UP000000787"/>
    </source>
</evidence>
<dbReference type="Gene3D" id="3.40.50.300">
    <property type="entry name" value="P-loop containing nucleotide triphosphate hydrolases"/>
    <property type="match status" value="1"/>
</dbReference>
<dbReference type="InterPro" id="IPR050566">
    <property type="entry name" value="Deoxyribonucleoside_kinase"/>
</dbReference>
<dbReference type="GO" id="GO:0005737">
    <property type="term" value="C:cytoplasm"/>
    <property type="evidence" value="ECO:0007669"/>
    <property type="project" value="TreeGrafter"/>
</dbReference>
<proteinExistence type="predicted"/>
<feature type="active site" description="Proton acceptor" evidence="1">
    <location>
        <position position="80"/>
    </location>
</feature>
<gene>
    <name evidence="4" type="ordered locus">Haur_0342</name>
</gene>
<name>A9B7M1_HERA2</name>
<dbReference type="GO" id="GO:0019136">
    <property type="term" value="F:deoxynucleoside kinase activity"/>
    <property type="evidence" value="ECO:0007669"/>
    <property type="project" value="InterPro"/>
</dbReference>
<dbReference type="eggNOG" id="COG1428">
    <property type="taxonomic scope" value="Bacteria"/>
</dbReference>
<feature type="domain" description="Deoxynucleoside kinase" evidence="3">
    <location>
        <begin position="5"/>
        <end position="194"/>
    </location>
</feature>
<keyword evidence="2" id="KW-0547">Nucleotide-binding</keyword>
<dbReference type="BioCyc" id="HAUR316274:GHYA-345-MONOMER"/>
<feature type="binding site" evidence="2">
    <location>
        <begin position="9"/>
        <end position="17"/>
    </location>
    <ligand>
        <name>ATP</name>
        <dbReference type="ChEBI" id="CHEBI:30616"/>
    </ligand>
</feature>
<feature type="binding site" evidence="2">
    <location>
        <begin position="138"/>
        <end position="142"/>
    </location>
    <ligand>
        <name>ATP</name>
        <dbReference type="ChEBI" id="CHEBI:30616"/>
    </ligand>
</feature>
<evidence type="ECO:0000256" key="2">
    <source>
        <dbReference type="PIRSR" id="PIRSR000705-3"/>
    </source>
</evidence>
<dbReference type="PIRSF" id="PIRSF000705">
    <property type="entry name" value="DNK"/>
    <property type="match status" value="1"/>
</dbReference>
<evidence type="ECO:0000259" key="3">
    <source>
        <dbReference type="Pfam" id="PF01712"/>
    </source>
</evidence>
<organism evidence="4 5">
    <name type="scientific">Herpetosiphon aurantiacus (strain ATCC 23779 / DSM 785 / 114-95)</name>
    <dbReference type="NCBI Taxonomy" id="316274"/>
    <lineage>
        <taxon>Bacteria</taxon>
        <taxon>Bacillati</taxon>
        <taxon>Chloroflexota</taxon>
        <taxon>Chloroflexia</taxon>
        <taxon>Herpetosiphonales</taxon>
        <taxon>Herpetosiphonaceae</taxon>
        <taxon>Herpetosiphon</taxon>
    </lineage>
</organism>
<accession>A9B7M1</accession>
<dbReference type="InterPro" id="IPR027417">
    <property type="entry name" value="P-loop_NTPase"/>
</dbReference>
<dbReference type="InterPro" id="IPR031314">
    <property type="entry name" value="DNK_dom"/>
</dbReference>
<reference evidence="4 5" key="1">
    <citation type="journal article" date="2011" name="Stand. Genomic Sci.">
        <title>Complete genome sequence of the filamentous gliding predatory bacterium Herpetosiphon aurantiacus type strain (114-95(T)).</title>
        <authorList>
            <person name="Kiss H."/>
            <person name="Nett M."/>
            <person name="Domin N."/>
            <person name="Martin K."/>
            <person name="Maresca J.A."/>
            <person name="Copeland A."/>
            <person name="Lapidus A."/>
            <person name="Lucas S."/>
            <person name="Berry K.W."/>
            <person name="Glavina Del Rio T."/>
            <person name="Dalin E."/>
            <person name="Tice H."/>
            <person name="Pitluck S."/>
            <person name="Richardson P."/>
            <person name="Bruce D."/>
            <person name="Goodwin L."/>
            <person name="Han C."/>
            <person name="Detter J.C."/>
            <person name="Schmutz J."/>
            <person name="Brettin T."/>
            <person name="Land M."/>
            <person name="Hauser L."/>
            <person name="Kyrpides N.C."/>
            <person name="Ivanova N."/>
            <person name="Goker M."/>
            <person name="Woyke T."/>
            <person name="Klenk H.P."/>
            <person name="Bryant D.A."/>
        </authorList>
    </citation>
    <scope>NUCLEOTIDE SEQUENCE [LARGE SCALE GENOMIC DNA]</scope>
    <source>
        <strain evidence="5">ATCC 23779 / DSM 785 / 114-95</strain>
    </source>
</reference>
<sequence length="203" mass="23310">MGKLITIVGNAGIGKTTLTKLLCRDQRFFAALESHVERPFQQLFAQNLQRYALANQFDYLLLRAEQERFIRAQSGIGVQDGGLDEDFWVFTQHFQHQGYLSAAEFELCQRLYTELRAGLGQPDLIIKLDAPLDVIIQRYEQRNRPLEIAQRDDLAQLGTLLDRWTATITTPLLSLDWSSSALPTIEQQQQLIETILKQLRIVH</sequence>
<dbReference type="GO" id="GO:0005524">
    <property type="term" value="F:ATP binding"/>
    <property type="evidence" value="ECO:0007669"/>
    <property type="project" value="UniProtKB-KW"/>
</dbReference>
<dbReference type="Pfam" id="PF01712">
    <property type="entry name" value="dNK"/>
    <property type="match status" value="1"/>
</dbReference>
<evidence type="ECO:0000313" key="4">
    <source>
        <dbReference type="EMBL" id="ABX02994.1"/>
    </source>
</evidence>
<dbReference type="PANTHER" id="PTHR10513">
    <property type="entry name" value="DEOXYNUCLEOSIDE KINASE"/>
    <property type="match status" value="1"/>
</dbReference>
<dbReference type="KEGG" id="hau:Haur_0342"/>
<dbReference type="SUPFAM" id="SSF52540">
    <property type="entry name" value="P-loop containing nucleoside triphosphate hydrolases"/>
    <property type="match status" value="1"/>
</dbReference>
<keyword evidence="2" id="KW-0067">ATP-binding</keyword>